<dbReference type="Proteomes" id="UP000199058">
    <property type="component" value="Unassembled WGS sequence"/>
</dbReference>
<feature type="transmembrane region" description="Helical" evidence="1">
    <location>
        <begin position="28"/>
        <end position="45"/>
    </location>
</feature>
<dbReference type="STRING" id="1122252.SAMN05660443_0979"/>
<dbReference type="RefSeq" id="WP_091960080.1">
    <property type="nucleotide sequence ID" value="NZ_FOLH01000002.1"/>
</dbReference>
<feature type="transmembrane region" description="Helical" evidence="1">
    <location>
        <begin position="220"/>
        <end position="242"/>
    </location>
</feature>
<dbReference type="EMBL" id="FOLH01000002">
    <property type="protein sequence ID" value="SFB97949.1"/>
    <property type="molecule type" value="Genomic_DNA"/>
</dbReference>
<sequence>MLSLLVGLAALADLLIWRLLPSAWQDWLFLPFLLLVTWVIFNLRLDLARQKRQVWLNQYLEAESSLQQPLQVGWLGLVSHLLVSLLLALLLLLQVLLISWELALTLALSLPLLHFIKKGLNLWLLPQVRTEYRRLLGCYWLVIILTLLLTALLTLAFVYQPQPWLIGSSLSQVINEHLDVSRSSSLLGALERGLQLVVLTQHWALQNFIGDLGRSGWLGLLAWLLVLGVQASLALAVSYWLVAADYLIRKLYEQEN</sequence>
<feature type="transmembrane region" description="Helical" evidence="1">
    <location>
        <begin position="98"/>
        <end position="116"/>
    </location>
</feature>
<keyword evidence="3" id="KW-1185">Reference proteome</keyword>
<proteinExistence type="predicted"/>
<protein>
    <submittedName>
        <fullName evidence="2">Uncharacterized protein</fullName>
    </submittedName>
</protein>
<keyword evidence="1" id="KW-0812">Transmembrane</keyword>
<evidence type="ECO:0000256" key="1">
    <source>
        <dbReference type="SAM" id="Phobius"/>
    </source>
</evidence>
<keyword evidence="1" id="KW-1133">Transmembrane helix</keyword>
<name>A0A1I1FEP2_9GAMM</name>
<evidence type="ECO:0000313" key="2">
    <source>
        <dbReference type="EMBL" id="SFB97949.1"/>
    </source>
</evidence>
<evidence type="ECO:0000313" key="3">
    <source>
        <dbReference type="Proteomes" id="UP000199058"/>
    </source>
</evidence>
<organism evidence="2 3">
    <name type="scientific">Marinospirillum celere</name>
    <dbReference type="NCBI Taxonomy" id="1122252"/>
    <lineage>
        <taxon>Bacteria</taxon>
        <taxon>Pseudomonadati</taxon>
        <taxon>Pseudomonadota</taxon>
        <taxon>Gammaproteobacteria</taxon>
        <taxon>Oceanospirillales</taxon>
        <taxon>Oceanospirillaceae</taxon>
        <taxon>Marinospirillum</taxon>
    </lineage>
</organism>
<dbReference type="OrthoDB" id="6876685at2"/>
<gene>
    <name evidence="2" type="ORF">SAMN05660443_0979</name>
</gene>
<feature type="transmembrane region" description="Helical" evidence="1">
    <location>
        <begin position="72"/>
        <end position="92"/>
    </location>
</feature>
<keyword evidence="1" id="KW-0472">Membrane</keyword>
<accession>A0A1I1FEP2</accession>
<reference evidence="2 3" key="1">
    <citation type="submission" date="2016-10" db="EMBL/GenBank/DDBJ databases">
        <authorList>
            <person name="de Groot N.N."/>
        </authorList>
    </citation>
    <scope>NUCLEOTIDE SEQUENCE [LARGE SCALE GENOMIC DNA]</scope>
    <source>
        <strain evidence="2 3">DSM 18438</strain>
    </source>
</reference>
<feature type="transmembrane region" description="Helical" evidence="1">
    <location>
        <begin position="137"/>
        <end position="159"/>
    </location>
</feature>
<dbReference type="AlphaFoldDB" id="A0A1I1FEP2"/>